<evidence type="ECO:0000313" key="2">
    <source>
        <dbReference type="EMBL" id="AEV28821.1"/>
    </source>
</evidence>
<dbReference type="OrthoDB" id="9827887at2"/>
<protein>
    <recommendedName>
        <fullName evidence="4">Outer membrane protein beta-barrel domain-containing protein</fullName>
    </recommendedName>
</protein>
<reference evidence="2 3" key="1">
    <citation type="submission" date="2011-11" db="EMBL/GenBank/DDBJ databases">
        <title>Complete sequence of Spirochaeta sp. grapes.</title>
        <authorList>
            <consortium name="US DOE Joint Genome Institute"/>
            <person name="Lucas S."/>
            <person name="Han J."/>
            <person name="Lapidus A."/>
            <person name="Cheng J.-F."/>
            <person name="Goodwin L."/>
            <person name="Pitluck S."/>
            <person name="Peters L."/>
            <person name="Ovchinnikova G."/>
            <person name="Munk A.C."/>
            <person name="Detter J.C."/>
            <person name="Han C."/>
            <person name="Tapia R."/>
            <person name="Land M."/>
            <person name="Hauser L."/>
            <person name="Kyrpides N."/>
            <person name="Ivanova N."/>
            <person name="Pagani I."/>
            <person name="Ritalahtilisa K."/>
            <person name="Loeffler F."/>
            <person name="Woyke T."/>
        </authorList>
    </citation>
    <scope>NUCLEOTIDE SEQUENCE [LARGE SCALE GENOMIC DNA]</scope>
    <source>
        <strain evidence="3">ATCC BAA-1885 / DSM 22778 / Grapes</strain>
    </source>
</reference>
<proteinExistence type="predicted"/>
<organism evidence="2 3">
    <name type="scientific">Sphaerochaeta pleomorpha (strain ATCC BAA-1885 / DSM 22778 / Grapes)</name>
    <dbReference type="NCBI Taxonomy" id="158190"/>
    <lineage>
        <taxon>Bacteria</taxon>
        <taxon>Pseudomonadati</taxon>
        <taxon>Spirochaetota</taxon>
        <taxon>Spirochaetia</taxon>
        <taxon>Spirochaetales</taxon>
        <taxon>Sphaerochaetaceae</taxon>
        <taxon>Sphaerochaeta</taxon>
    </lineage>
</organism>
<feature type="signal peptide" evidence="1">
    <location>
        <begin position="1"/>
        <end position="23"/>
    </location>
</feature>
<dbReference type="KEGG" id="sgp:SpiGrapes_0996"/>
<dbReference type="AlphaFoldDB" id="G8QRN8"/>
<dbReference type="STRING" id="158190.SpiGrapes_0996"/>
<dbReference type="Proteomes" id="UP000005632">
    <property type="component" value="Chromosome"/>
</dbReference>
<evidence type="ECO:0000313" key="3">
    <source>
        <dbReference type="Proteomes" id="UP000005632"/>
    </source>
</evidence>
<name>G8QRN8_SPHPG</name>
<feature type="chain" id="PRO_5003514967" description="Outer membrane protein beta-barrel domain-containing protein" evidence="1">
    <location>
        <begin position="24"/>
        <end position="191"/>
    </location>
</feature>
<keyword evidence="1" id="KW-0732">Signal</keyword>
<dbReference type="EMBL" id="CP003155">
    <property type="protein sequence ID" value="AEV28821.1"/>
    <property type="molecule type" value="Genomic_DNA"/>
</dbReference>
<dbReference type="RefSeq" id="WP_014269670.1">
    <property type="nucleotide sequence ID" value="NC_016633.1"/>
</dbReference>
<gene>
    <name evidence="2" type="ordered locus">SpiGrapes_0996</name>
</gene>
<keyword evidence="3" id="KW-1185">Reference proteome</keyword>
<evidence type="ECO:0008006" key="4">
    <source>
        <dbReference type="Google" id="ProtNLM"/>
    </source>
</evidence>
<dbReference type="HOGENOM" id="CLU_1474269_0_0_12"/>
<evidence type="ECO:0000256" key="1">
    <source>
        <dbReference type="SAM" id="SignalP"/>
    </source>
</evidence>
<accession>G8QRN8</accession>
<sequence length="191" mass="20915">MKTAQKSIVCLLLLVIALSSVNAAVTWEPYLGFSKGEAKIDGEKIPFFELSLGTPLGSRTTIETFLLAQPLSDFPHFSCTANITDTDNAFALMTGIKTSLTLFKDATFNPMVQASLGQMIIGNLEPTANYPELSYYFYSSIATGFALNFFESFKILILSGYRFAPHDQVIGLESNALSSKFCSISFRADLD</sequence>